<reference evidence="2" key="2">
    <citation type="submission" date="2020-09" db="EMBL/GenBank/DDBJ databases">
        <authorList>
            <person name="Sun Q."/>
            <person name="Kim S."/>
        </authorList>
    </citation>
    <scope>NUCLEOTIDE SEQUENCE</scope>
    <source>
        <strain evidence="2">KCTC 32422</strain>
    </source>
</reference>
<dbReference type="EMBL" id="BMZD01000006">
    <property type="protein sequence ID" value="GHA03038.1"/>
    <property type="molecule type" value="Genomic_DNA"/>
</dbReference>
<dbReference type="AlphaFoldDB" id="A0A918VK73"/>
<dbReference type="PANTHER" id="PTHR42791">
    <property type="entry name" value="GNAT FAMILY ACETYLTRANSFERASE"/>
    <property type="match status" value="1"/>
</dbReference>
<dbReference type="GO" id="GO:0016747">
    <property type="term" value="F:acyltransferase activity, transferring groups other than amino-acyl groups"/>
    <property type="evidence" value="ECO:0007669"/>
    <property type="project" value="InterPro"/>
</dbReference>
<dbReference type="Proteomes" id="UP000634139">
    <property type="component" value="Unassembled WGS sequence"/>
</dbReference>
<feature type="domain" description="N-acetyltransferase" evidence="1">
    <location>
        <begin position="58"/>
        <end position="200"/>
    </location>
</feature>
<organism evidence="2 3">
    <name type="scientific">Novosphingobium arvoryzae</name>
    <dbReference type="NCBI Taxonomy" id="1256514"/>
    <lineage>
        <taxon>Bacteria</taxon>
        <taxon>Pseudomonadati</taxon>
        <taxon>Pseudomonadota</taxon>
        <taxon>Alphaproteobacteria</taxon>
        <taxon>Sphingomonadales</taxon>
        <taxon>Sphingomonadaceae</taxon>
        <taxon>Novosphingobium</taxon>
    </lineage>
</organism>
<dbReference type="InterPro" id="IPR016181">
    <property type="entry name" value="Acyl_CoA_acyltransferase"/>
</dbReference>
<evidence type="ECO:0000259" key="1">
    <source>
        <dbReference type="PROSITE" id="PS51186"/>
    </source>
</evidence>
<dbReference type="RefSeq" id="WP_189542053.1">
    <property type="nucleotide sequence ID" value="NZ_BMZD01000006.1"/>
</dbReference>
<dbReference type="Pfam" id="PF00583">
    <property type="entry name" value="Acetyltransf_1"/>
    <property type="match status" value="1"/>
</dbReference>
<dbReference type="InterPro" id="IPR052523">
    <property type="entry name" value="Trichothecene_AcTrans"/>
</dbReference>
<dbReference type="Gene3D" id="3.40.630.30">
    <property type="match status" value="1"/>
</dbReference>
<dbReference type="PROSITE" id="PS51186">
    <property type="entry name" value="GNAT"/>
    <property type="match status" value="1"/>
</dbReference>
<evidence type="ECO:0000313" key="2">
    <source>
        <dbReference type="EMBL" id="GHA03038.1"/>
    </source>
</evidence>
<dbReference type="InterPro" id="IPR000182">
    <property type="entry name" value="GNAT_dom"/>
</dbReference>
<dbReference type="CDD" id="cd04301">
    <property type="entry name" value="NAT_SF"/>
    <property type="match status" value="1"/>
</dbReference>
<name>A0A918VK73_9SPHN</name>
<accession>A0A918VK73</accession>
<protein>
    <submittedName>
        <fullName evidence="2">N-acetyltransferase</fullName>
    </submittedName>
</protein>
<proteinExistence type="predicted"/>
<gene>
    <name evidence="2" type="ORF">GCM10011617_24950</name>
</gene>
<sequence>MTDRTVIPLDETHRAAAVATLAAAFQDDPAVSWIIPDPAARARRLLKMYDWLFSDHLTHGFILGTSGAEAVTMWRAPGKVHYRTPLRPGHLLHLLQIFGPCILRAAKVGDCIDAHLLRGEGRYYLRYAGVRPEYQGKGLGGLTIRAGLAKAAQAGVPAVLETATESNVGLYQRLGFAVREEWDVPGRGAPHFWTMEHPAQA</sequence>
<keyword evidence="3" id="KW-1185">Reference proteome</keyword>
<reference evidence="2" key="1">
    <citation type="journal article" date="2014" name="Int. J. Syst. Evol. Microbiol.">
        <title>Complete genome sequence of Corynebacterium casei LMG S-19264T (=DSM 44701T), isolated from a smear-ripened cheese.</title>
        <authorList>
            <consortium name="US DOE Joint Genome Institute (JGI-PGF)"/>
            <person name="Walter F."/>
            <person name="Albersmeier A."/>
            <person name="Kalinowski J."/>
            <person name="Ruckert C."/>
        </authorList>
    </citation>
    <scope>NUCLEOTIDE SEQUENCE</scope>
    <source>
        <strain evidence="2">KCTC 32422</strain>
    </source>
</reference>
<dbReference type="PANTHER" id="PTHR42791:SF1">
    <property type="entry name" value="N-ACETYLTRANSFERASE DOMAIN-CONTAINING PROTEIN"/>
    <property type="match status" value="1"/>
</dbReference>
<comment type="caution">
    <text evidence="2">The sequence shown here is derived from an EMBL/GenBank/DDBJ whole genome shotgun (WGS) entry which is preliminary data.</text>
</comment>
<dbReference type="SUPFAM" id="SSF55729">
    <property type="entry name" value="Acyl-CoA N-acyltransferases (Nat)"/>
    <property type="match status" value="1"/>
</dbReference>
<evidence type="ECO:0000313" key="3">
    <source>
        <dbReference type="Proteomes" id="UP000634139"/>
    </source>
</evidence>